<dbReference type="Proteomes" id="UP000000225">
    <property type="component" value="Chromosome"/>
</dbReference>
<dbReference type="KEGG" id="asa:ASA_2123"/>
<organism evidence="2 3">
    <name type="scientific">Aeromonas salmonicida (strain A449)</name>
    <dbReference type="NCBI Taxonomy" id="382245"/>
    <lineage>
        <taxon>Bacteria</taxon>
        <taxon>Pseudomonadati</taxon>
        <taxon>Pseudomonadota</taxon>
        <taxon>Gammaproteobacteria</taxon>
        <taxon>Aeromonadales</taxon>
        <taxon>Aeromonadaceae</taxon>
        <taxon>Aeromonas</taxon>
    </lineage>
</organism>
<dbReference type="EMBL" id="CP000644">
    <property type="protein sequence ID" value="ABO90188.1"/>
    <property type="molecule type" value="Genomic_DNA"/>
</dbReference>
<feature type="compositionally biased region" description="Polar residues" evidence="1">
    <location>
        <begin position="135"/>
        <end position="147"/>
    </location>
</feature>
<sequence length="147" mass="15905">MTPMHDRKRSRCHAAHRVSEKMLSRPFGFPSLMPTPLRGCALRLPHPWPASSLCLAPLSPSPPGKLTRRSPLPVFASPSPHPFALSSFACAAACGDAQASSPLSRVVSLSCGEELREANHIKQRSKEPRALKTLTRGSESSESPLVF</sequence>
<gene>
    <name evidence="2" type="ordered locus">ASA_2123</name>
</gene>
<feature type="compositionally biased region" description="Basic and acidic residues" evidence="1">
    <location>
        <begin position="119"/>
        <end position="130"/>
    </location>
</feature>
<dbReference type="AlphaFoldDB" id="A4SMR6"/>
<protein>
    <submittedName>
        <fullName evidence="2">Uncharacterized protein</fullName>
    </submittedName>
</protein>
<evidence type="ECO:0000313" key="2">
    <source>
        <dbReference type="EMBL" id="ABO90188.1"/>
    </source>
</evidence>
<evidence type="ECO:0000313" key="3">
    <source>
        <dbReference type="Proteomes" id="UP000000225"/>
    </source>
</evidence>
<reference evidence="3" key="1">
    <citation type="journal article" date="2008" name="BMC Genomics">
        <title>The genome of Aeromonas salmonicida subsp. salmonicida A449: insights into the evolution of a fish pathogen.</title>
        <authorList>
            <person name="Reith M.E."/>
            <person name="Singh R.K."/>
            <person name="Curtis B."/>
            <person name="Boyd J.M."/>
            <person name="Bouevitch A."/>
            <person name="Kimball J."/>
            <person name="Munholland J."/>
            <person name="Murphy C."/>
            <person name="Sarty D."/>
            <person name="Williams J."/>
            <person name="Nash J.H."/>
            <person name="Johnson S.C."/>
            <person name="Brown L.L."/>
        </authorList>
    </citation>
    <scope>NUCLEOTIDE SEQUENCE [LARGE SCALE GENOMIC DNA]</scope>
    <source>
        <strain evidence="3">A449</strain>
    </source>
</reference>
<dbReference type="HOGENOM" id="CLU_1764106_0_0_6"/>
<accession>A4SMR6</accession>
<proteinExistence type="predicted"/>
<name>A4SMR6_AERS4</name>
<evidence type="ECO:0000256" key="1">
    <source>
        <dbReference type="SAM" id="MobiDB-lite"/>
    </source>
</evidence>
<feature type="region of interest" description="Disordered" evidence="1">
    <location>
        <begin position="119"/>
        <end position="147"/>
    </location>
</feature>